<comment type="caution">
    <text evidence="4">The sequence shown here is derived from an EMBL/GenBank/DDBJ whole genome shotgun (WGS) entry which is preliminary data.</text>
</comment>
<dbReference type="InterPro" id="IPR015854">
    <property type="entry name" value="ABC_transpr_LolD-like"/>
</dbReference>
<gene>
    <name evidence="4" type="ORF">LGQ03_04100</name>
</gene>
<name>A0ABS8BRP9_9RHOB</name>
<dbReference type="SMART" id="SM00382">
    <property type="entry name" value="AAA"/>
    <property type="match status" value="1"/>
</dbReference>
<feature type="domain" description="ABC transporter" evidence="3">
    <location>
        <begin position="6"/>
        <end position="219"/>
    </location>
</feature>
<evidence type="ECO:0000259" key="3">
    <source>
        <dbReference type="PROSITE" id="PS50893"/>
    </source>
</evidence>
<proteinExistence type="predicted"/>
<dbReference type="Gene3D" id="3.40.50.300">
    <property type="entry name" value="P-loop containing nucleotide triphosphate hydrolases"/>
    <property type="match status" value="1"/>
</dbReference>
<dbReference type="GO" id="GO:0005524">
    <property type="term" value="F:ATP binding"/>
    <property type="evidence" value="ECO:0007669"/>
    <property type="project" value="UniProtKB-KW"/>
</dbReference>
<keyword evidence="5" id="KW-1185">Reference proteome</keyword>
<dbReference type="InterPro" id="IPR003439">
    <property type="entry name" value="ABC_transporter-like_ATP-bd"/>
</dbReference>
<organism evidence="4 5">
    <name type="scientific">Loktanella gaetbuli</name>
    <dbReference type="NCBI Taxonomy" id="2881335"/>
    <lineage>
        <taxon>Bacteria</taxon>
        <taxon>Pseudomonadati</taxon>
        <taxon>Pseudomonadota</taxon>
        <taxon>Alphaproteobacteria</taxon>
        <taxon>Rhodobacterales</taxon>
        <taxon>Roseobacteraceae</taxon>
        <taxon>Loktanella</taxon>
    </lineage>
</organism>
<dbReference type="RefSeq" id="WP_226747360.1">
    <property type="nucleotide sequence ID" value="NZ_JAJATZ010000002.1"/>
</dbReference>
<accession>A0ABS8BRP9</accession>
<evidence type="ECO:0000256" key="1">
    <source>
        <dbReference type="ARBA" id="ARBA00022741"/>
    </source>
</evidence>
<keyword evidence="2 4" id="KW-0067">ATP-binding</keyword>
<dbReference type="PANTHER" id="PTHR24220:SF684">
    <property type="entry name" value="FE(3+) IONS IMPORT ATP-BINDING PROTEIN FBPC"/>
    <property type="match status" value="1"/>
</dbReference>
<dbReference type="InterPro" id="IPR027417">
    <property type="entry name" value="P-loop_NTPase"/>
</dbReference>
<evidence type="ECO:0000256" key="2">
    <source>
        <dbReference type="ARBA" id="ARBA00022840"/>
    </source>
</evidence>
<evidence type="ECO:0000313" key="5">
    <source>
        <dbReference type="Proteomes" id="UP001138961"/>
    </source>
</evidence>
<sequence>MTAPLVALTDQSLGWGGRLVLTGVTLQVAAGERIALLGRSGVGKSTLLAALHDRIAGRAALVPQDHGLVGSLSVFHNIWMGVLDDFGTPRNLRTLIWPARAERARVEHVLDIVGLSGLGRRPVSQLSGGQRQRVALGRALLRGGDVVLGDEPVTALDPAQGAALLGRLTTEFATMILTLHDVDQALRVATRIIGLRQGAVVIDAAAADLSETELLALYR</sequence>
<dbReference type="InterPro" id="IPR017871">
    <property type="entry name" value="ABC_transporter-like_CS"/>
</dbReference>
<dbReference type="PROSITE" id="PS50893">
    <property type="entry name" value="ABC_TRANSPORTER_2"/>
    <property type="match status" value="1"/>
</dbReference>
<keyword evidence="1" id="KW-0547">Nucleotide-binding</keyword>
<reference evidence="4" key="1">
    <citation type="submission" date="2021-10" db="EMBL/GenBank/DDBJ databases">
        <title>Loktanella gaetbuli sp. nov., isolated from a tidal flat.</title>
        <authorList>
            <person name="Park S."/>
            <person name="Yoon J.-H."/>
        </authorList>
    </citation>
    <scope>NUCLEOTIDE SEQUENCE</scope>
    <source>
        <strain evidence="4">TSTF-M6</strain>
    </source>
</reference>
<evidence type="ECO:0000313" key="4">
    <source>
        <dbReference type="EMBL" id="MCB5198414.1"/>
    </source>
</evidence>
<protein>
    <submittedName>
        <fullName evidence="4">ATP-binding cassette domain-containing protein</fullName>
    </submittedName>
</protein>
<dbReference type="InterPro" id="IPR003593">
    <property type="entry name" value="AAA+_ATPase"/>
</dbReference>
<dbReference type="Proteomes" id="UP001138961">
    <property type="component" value="Unassembled WGS sequence"/>
</dbReference>
<dbReference type="EMBL" id="JAJATZ010000002">
    <property type="protein sequence ID" value="MCB5198414.1"/>
    <property type="molecule type" value="Genomic_DNA"/>
</dbReference>
<dbReference type="SUPFAM" id="SSF52540">
    <property type="entry name" value="P-loop containing nucleoside triphosphate hydrolases"/>
    <property type="match status" value="1"/>
</dbReference>
<dbReference type="Pfam" id="PF00005">
    <property type="entry name" value="ABC_tran"/>
    <property type="match status" value="1"/>
</dbReference>
<dbReference type="PANTHER" id="PTHR24220">
    <property type="entry name" value="IMPORT ATP-BINDING PROTEIN"/>
    <property type="match status" value="1"/>
</dbReference>
<dbReference type="PROSITE" id="PS00211">
    <property type="entry name" value="ABC_TRANSPORTER_1"/>
    <property type="match status" value="1"/>
</dbReference>